<sequence>MSSPETVQLTRDVIGVLIPQGTKVELPEAADAEITQALGGSFTVLVQGHLFRIDGKDADALGKEVVRGPELSEDAGDAEIEKAVWSQLRTCYDPEIPVDIVELGLVYECKLEALDDGNRKAVVRMTLTAPGCGMGDILVADVKSKVLQVPRVTEADVELTFDPPWTRDMMSEAAQLAVGFI</sequence>
<dbReference type="NCBIfam" id="TIGR03406">
    <property type="entry name" value="FeS_long_SufT"/>
    <property type="match status" value="1"/>
</dbReference>
<organism evidence="2 3">
    <name type="scientific">Panacagrimonas perspica</name>
    <dbReference type="NCBI Taxonomy" id="381431"/>
    <lineage>
        <taxon>Bacteria</taxon>
        <taxon>Pseudomonadati</taxon>
        <taxon>Pseudomonadota</taxon>
        <taxon>Gammaproteobacteria</taxon>
        <taxon>Nevskiales</taxon>
        <taxon>Nevskiaceae</taxon>
        <taxon>Panacagrimonas</taxon>
    </lineage>
</organism>
<evidence type="ECO:0000313" key="3">
    <source>
        <dbReference type="Proteomes" id="UP000295341"/>
    </source>
</evidence>
<keyword evidence="3" id="KW-1185">Reference proteome</keyword>
<dbReference type="InterPro" id="IPR052339">
    <property type="entry name" value="Fe-S_Maturation_MIP18"/>
</dbReference>
<dbReference type="RefSeq" id="WP_133881870.1">
    <property type="nucleotide sequence ID" value="NZ_MWIN01000017.1"/>
</dbReference>
<dbReference type="Pfam" id="PF01883">
    <property type="entry name" value="FeS_assembly_P"/>
    <property type="match status" value="1"/>
</dbReference>
<name>A0A4S3K3E3_9GAMM</name>
<evidence type="ECO:0000313" key="2">
    <source>
        <dbReference type="EMBL" id="TDU28315.1"/>
    </source>
</evidence>
<dbReference type="InterPro" id="IPR017776">
    <property type="entry name" value="FeS_assembly_SufT_put"/>
</dbReference>
<protein>
    <submittedName>
        <fullName evidence="2">Putative FeS assembly SUF system protein SufT</fullName>
    </submittedName>
</protein>
<dbReference type="EMBL" id="SOBT01000009">
    <property type="protein sequence ID" value="TDU28315.1"/>
    <property type="molecule type" value="Genomic_DNA"/>
</dbReference>
<dbReference type="Gene3D" id="3.30.300.130">
    <property type="entry name" value="Fe-S cluster assembly (FSCA)"/>
    <property type="match status" value="1"/>
</dbReference>
<feature type="domain" description="MIP18 family-like" evidence="1">
    <location>
        <begin position="81"/>
        <end position="157"/>
    </location>
</feature>
<evidence type="ECO:0000259" key="1">
    <source>
        <dbReference type="Pfam" id="PF01883"/>
    </source>
</evidence>
<dbReference type="PANTHER" id="PTHR42831">
    <property type="entry name" value="FE-S PROTEIN MATURATION AUXILIARY FACTOR YITW"/>
    <property type="match status" value="1"/>
</dbReference>
<accession>A0A4S3K3E3</accession>
<dbReference type="PANTHER" id="PTHR42831:SF1">
    <property type="entry name" value="FE-S PROTEIN MATURATION AUXILIARY FACTOR YITW"/>
    <property type="match status" value="1"/>
</dbReference>
<dbReference type="SUPFAM" id="SSF117916">
    <property type="entry name" value="Fe-S cluster assembly (FSCA) domain-like"/>
    <property type="match status" value="1"/>
</dbReference>
<dbReference type="Proteomes" id="UP000295341">
    <property type="component" value="Unassembled WGS sequence"/>
</dbReference>
<dbReference type="InterPro" id="IPR002744">
    <property type="entry name" value="MIP18-like"/>
</dbReference>
<comment type="caution">
    <text evidence="2">The sequence shown here is derived from an EMBL/GenBank/DDBJ whole genome shotgun (WGS) entry which is preliminary data.</text>
</comment>
<proteinExistence type="predicted"/>
<reference evidence="2 3" key="1">
    <citation type="submission" date="2019-03" db="EMBL/GenBank/DDBJ databases">
        <title>Genomic Encyclopedia of Type Strains, Phase IV (KMG-IV): sequencing the most valuable type-strain genomes for metagenomic binning, comparative biology and taxonomic classification.</title>
        <authorList>
            <person name="Goeker M."/>
        </authorList>
    </citation>
    <scope>NUCLEOTIDE SEQUENCE [LARGE SCALE GENOMIC DNA]</scope>
    <source>
        <strain evidence="2 3">DSM 26377</strain>
    </source>
</reference>
<dbReference type="InterPro" id="IPR034904">
    <property type="entry name" value="FSCA_dom_sf"/>
</dbReference>
<dbReference type="AlphaFoldDB" id="A0A4S3K3E3"/>
<gene>
    <name evidence="2" type="ORF">DFR24_2684</name>
</gene>
<dbReference type="OrthoDB" id="9805360at2"/>